<protein>
    <submittedName>
        <fullName evidence="1">Uncharacterized protein</fullName>
    </submittedName>
</protein>
<accession>A0A392TLV7</accession>
<evidence type="ECO:0000313" key="1">
    <source>
        <dbReference type="EMBL" id="MCI61427.1"/>
    </source>
</evidence>
<evidence type="ECO:0000313" key="2">
    <source>
        <dbReference type="Proteomes" id="UP000265520"/>
    </source>
</evidence>
<comment type="caution">
    <text evidence="1">The sequence shown here is derived from an EMBL/GenBank/DDBJ whole genome shotgun (WGS) entry which is preliminary data.</text>
</comment>
<name>A0A392TLV7_9FABA</name>
<organism evidence="1 2">
    <name type="scientific">Trifolium medium</name>
    <dbReference type="NCBI Taxonomy" id="97028"/>
    <lineage>
        <taxon>Eukaryota</taxon>
        <taxon>Viridiplantae</taxon>
        <taxon>Streptophyta</taxon>
        <taxon>Embryophyta</taxon>
        <taxon>Tracheophyta</taxon>
        <taxon>Spermatophyta</taxon>
        <taxon>Magnoliopsida</taxon>
        <taxon>eudicotyledons</taxon>
        <taxon>Gunneridae</taxon>
        <taxon>Pentapetalae</taxon>
        <taxon>rosids</taxon>
        <taxon>fabids</taxon>
        <taxon>Fabales</taxon>
        <taxon>Fabaceae</taxon>
        <taxon>Papilionoideae</taxon>
        <taxon>50 kb inversion clade</taxon>
        <taxon>NPAAA clade</taxon>
        <taxon>Hologalegina</taxon>
        <taxon>IRL clade</taxon>
        <taxon>Trifolieae</taxon>
        <taxon>Trifolium</taxon>
    </lineage>
</organism>
<reference evidence="1 2" key="1">
    <citation type="journal article" date="2018" name="Front. Plant Sci.">
        <title>Red Clover (Trifolium pratense) and Zigzag Clover (T. medium) - A Picture of Genomic Similarities and Differences.</title>
        <authorList>
            <person name="Dluhosova J."/>
            <person name="Istvanek J."/>
            <person name="Nedelnik J."/>
            <person name="Repkova J."/>
        </authorList>
    </citation>
    <scope>NUCLEOTIDE SEQUENCE [LARGE SCALE GENOMIC DNA]</scope>
    <source>
        <strain evidence="2">cv. 10/8</strain>
        <tissue evidence="1">Leaf</tissue>
    </source>
</reference>
<dbReference type="EMBL" id="LXQA010599857">
    <property type="protein sequence ID" value="MCI61427.1"/>
    <property type="molecule type" value="Genomic_DNA"/>
</dbReference>
<proteinExistence type="predicted"/>
<keyword evidence="2" id="KW-1185">Reference proteome</keyword>
<dbReference type="AlphaFoldDB" id="A0A392TLV7"/>
<sequence>MGSNRGWERCSKSNGGIRILPFYFQGLGSSARFSEDESSLSELDSIGNY</sequence>
<dbReference type="Proteomes" id="UP000265520">
    <property type="component" value="Unassembled WGS sequence"/>
</dbReference>
<feature type="non-terminal residue" evidence="1">
    <location>
        <position position="49"/>
    </location>
</feature>